<evidence type="ECO:0000256" key="6">
    <source>
        <dbReference type="ARBA" id="ARBA00034312"/>
    </source>
</evidence>
<dbReference type="GO" id="GO:0046872">
    <property type="term" value="F:metal ion binding"/>
    <property type="evidence" value="ECO:0007669"/>
    <property type="project" value="UniProtKB-KW"/>
</dbReference>
<evidence type="ECO:0000256" key="4">
    <source>
        <dbReference type="ARBA" id="ARBA00023004"/>
    </source>
</evidence>
<keyword evidence="3" id="KW-0479">Metal-binding</keyword>
<dbReference type="Proteomes" id="UP000325576">
    <property type="component" value="Unassembled WGS sequence"/>
</dbReference>
<gene>
    <name evidence="7" type="ORF">BS297_09140</name>
</gene>
<comment type="cofactor">
    <cofactor evidence="1">
        <name>heme b</name>
        <dbReference type="ChEBI" id="CHEBI:60344"/>
    </cofactor>
</comment>
<feature type="non-terminal residue" evidence="7">
    <location>
        <position position="136"/>
    </location>
</feature>
<evidence type="ECO:0000256" key="2">
    <source>
        <dbReference type="ARBA" id="ARBA00022617"/>
    </source>
</evidence>
<evidence type="ECO:0000313" key="7">
    <source>
        <dbReference type="EMBL" id="KAB2585688.1"/>
    </source>
</evidence>
<reference evidence="7 8" key="1">
    <citation type="journal article" date="2017" name="Poromechanics V (2013)">
        <title>Genomic Characterization of the Arsenic-Tolerant Actinobacterium, &lt;i&gt;Rhodococcus erythropolis&lt;/i&gt; S43.</title>
        <authorList>
            <person name="Retamal-Morales G."/>
            <person name="Mehnert M."/>
            <person name="Schwabe R."/>
            <person name="Tischler D."/>
            <person name="Schloemann M."/>
            <person name="Levican G.J."/>
        </authorList>
    </citation>
    <scope>NUCLEOTIDE SEQUENCE [LARGE SCALE GENOMIC DNA]</scope>
    <source>
        <strain evidence="7 8">S43</strain>
    </source>
</reference>
<evidence type="ECO:0000256" key="5">
    <source>
        <dbReference type="ARBA" id="ARBA00023239"/>
    </source>
</evidence>
<keyword evidence="4" id="KW-0408">Iron</keyword>
<dbReference type="GO" id="GO:0016829">
    <property type="term" value="F:lyase activity"/>
    <property type="evidence" value="ECO:0007669"/>
    <property type="project" value="UniProtKB-KW"/>
</dbReference>
<keyword evidence="5" id="KW-0456">Lyase</keyword>
<evidence type="ECO:0000256" key="3">
    <source>
        <dbReference type="ARBA" id="ARBA00022723"/>
    </source>
</evidence>
<accession>A0A5N5E5J2</accession>
<dbReference type="InterPro" id="IPR025702">
    <property type="entry name" value="OXD"/>
</dbReference>
<comment type="caution">
    <text evidence="7">The sequence shown here is derived from an EMBL/GenBank/DDBJ whole genome shotgun (WGS) entry which is preliminary data.</text>
</comment>
<evidence type="ECO:0000256" key="1">
    <source>
        <dbReference type="ARBA" id="ARBA00001970"/>
    </source>
</evidence>
<dbReference type="EMBL" id="MRBO01000296">
    <property type="protein sequence ID" value="KAB2585688.1"/>
    <property type="molecule type" value="Genomic_DNA"/>
</dbReference>
<dbReference type="AlphaFoldDB" id="A0A5N5E5J2"/>
<sequence>MESAIGEHLQCPRTLTRRVPDTYSPPFPMWVGRADDTLHQVAMGYLGVQFRGEDQRSAALQSMRDIVAGFDLPDGPAHHDLTHHIDNQGYENLIVVGYWKDVSSQHRWSTSAPVASWWESEDRLSDGLGFFREIVA</sequence>
<organism evidence="7 8">
    <name type="scientific">Rhodococcus erythropolis</name>
    <name type="common">Arthrobacter picolinophilus</name>
    <dbReference type="NCBI Taxonomy" id="1833"/>
    <lineage>
        <taxon>Bacteria</taxon>
        <taxon>Bacillati</taxon>
        <taxon>Actinomycetota</taxon>
        <taxon>Actinomycetes</taxon>
        <taxon>Mycobacteriales</taxon>
        <taxon>Nocardiaceae</taxon>
        <taxon>Rhodococcus</taxon>
        <taxon>Rhodococcus erythropolis group</taxon>
    </lineage>
</organism>
<name>A0A5N5E5J2_RHOER</name>
<protein>
    <submittedName>
        <fullName evidence="7">Phenylacetaldoxime dehydratase</fullName>
    </submittedName>
</protein>
<evidence type="ECO:0000313" key="8">
    <source>
        <dbReference type="Proteomes" id="UP000325576"/>
    </source>
</evidence>
<keyword evidence="2" id="KW-0349">Heme</keyword>
<proteinExistence type="inferred from homology"/>
<dbReference type="Pfam" id="PF13816">
    <property type="entry name" value="Dehydratase_hem"/>
    <property type="match status" value="1"/>
</dbReference>
<comment type="similarity">
    <text evidence="6">Belongs to the heme-containing dehydratase family.</text>
</comment>